<evidence type="ECO:0000313" key="2">
    <source>
        <dbReference type="EMBL" id="MBK4723013.1"/>
    </source>
</evidence>
<organism evidence="2 3">
    <name type="scientific">Azospirillum aestuarii</name>
    <dbReference type="NCBI Taxonomy" id="2802052"/>
    <lineage>
        <taxon>Bacteria</taxon>
        <taxon>Pseudomonadati</taxon>
        <taxon>Pseudomonadota</taxon>
        <taxon>Alphaproteobacteria</taxon>
        <taxon>Rhodospirillales</taxon>
        <taxon>Azospirillaceae</taxon>
        <taxon>Azospirillum</taxon>
    </lineage>
</organism>
<dbReference type="RefSeq" id="WP_200487413.1">
    <property type="nucleotide sequence ID" value="NZ_JAEPIV010000037.1"/>
</dbReference>
<comment type="similarity">
    <text evidence="1">Belongs to the enoyl-CoA hydratase/isomerase family.</text>
</comment>
<name>A0ABS1I7J1_9PROT</name>
<accession>A0ABS1I7J1</accession>
<proteinExistence type="inferred from homology"/>
<sequence>MVKMLASRTATLPSLQAFQLTELAWSLLRDTADRRDGRHAFAEKRKPVYIGR</sequence>
<evidence type="ECO:0000313" key="3">
    <source>
        <dbReference type="Proteomes" id="UP000654452"/>
    </source>
</evidence>
<dbReference type="SUPFAM" id="SSF52096">
    <property type="entry name" value="ClpP/crotonase"/>
    <property type="match status" value="1"/>
</dbReference>
<dbReference type="Proteomes" id="UP000654452">
    <property type="component" value="Unassembled WGS sequence"/>
</dbReference>
<protein>
    <recommendedName>
        <fullName evidence="4">Enoyl-CoA hydratase</fullName>
    </recommendedName>
</protein>
<comment type="caution">
    <text evidence="2">The sequence shown here is derived from an EMBL/GenBank/DDBJ whole genome shotgun (WGS) entry which is preliminary data.</text>
</comment>
<evidence type="ECO:0000256" key="1">
    <source>
        <dbReference type="ARBA" id="ARBA00005254"/>
    </source>
</evidence>
<evidence type="ECO:0008006" key="4">
    <source>
        <dbReference type="Google" id="ProtNLM"/>
    </source>
</evidence>
<reference evidence="2 3" key="1">
    <citation type="submission" date="2021-01" db="EMBL/GenBank/DDBJ databases">
        <title>Azospirillum sp. YIM DDC1 draft genome.</title>
        <authorList>
            <person name="Wang Y.-X."/>
        </authorList>
    </citation>
    <scope>NUCLEOTIDE SEQUENCE [LARGE SCALE GENOMIC DNA]</scope>
    <source>
        <strain evidence="2 3">YIM DDC1</strain>
    </source>
</reference>
<gene>
    <name evidence="2" type="ORF">JJL56_29595</name>
</gene>
<dbReference type="EMBL" id="JAEPIV010000037">
    <property type="protein sequence ID" value="MBK4723013.1"/>
    <property type="molecule type" value="Genomic_DNA"/>
</dbReference>
<dbReference type="InterPro" id="IPR029045">
    <property type="entry name" value="ClpP/crotonase-like_dom_sf"/>
</dbReference>
<dbReference type="InterPro" id="IPR014748">
    <property type="entry name" value="Enoyl-CoA_hydra_C"/>
</dbReference>
<dbReference type="Gene3D" id="1.10.12.10">
    <property type="entry name" value="Lyase 2-enoyl-coa Hydratase, Chain A, domain 2"/>
    <property type="match status" value="1"/>
</dbReference>
<keyword evidence="3" id="KW-1185">Reference proteome</keyword>